<evidence type="ECO:0000256" key="1">
    <source>
        <dbReference type="SAM" id="Phobius"/>
    </source>
</evidence>
<sequence length="160" mass="18265">MMISIKKINDKMYNLSKPKFIIIILVLYLIISITFIPIQILYEKYVGPIGGPTGYSNLKLVFIDHMIISPLFETLLFQMGIIKLFSLSEKIKNNKLLLVIISAFPFGLVHGIYSTLYIFCAFSLGILLAYSFIVYEDKEGHGFWVTAIIHSLMNLIAFVF</sequence>
<protein>
    <recommendedName>
        <fullName evidence="2">CAAX prenyl protease 2/Lysostaphin resistance protein A-like domain-containing protein</fullName>
    </recommendedName>
</protein>
<dbReference type="EMBL" id="CP027777">
    <property type="protein sequence ID" value="AVQ39170.1"/>
    <property type="molecule type" value="Genomic_DNA"/>
</dbReference>
<feature type="transmembrane region" description="Helical" evidence="1">
    <location>
        <begin position="62"/>
        <end position="85"/>
    </location>
</feature>
<dbReference type="Proteomes" id="UP000240615">
    <property type="component" value="Chromosome"/>
</dbReference>
<feature type="transmembrane region" description="Helical" evidence="1">
    <location>
        <begin position="142"/>
        <end position="159"/>
    </location>
</feature>
<keyword evidence="1" id="KW-1133">Transmembrane helix</keyword>
<name>A0ABC8CUR9_CLOBO</name>
<feature type="transmembrane region" description="Helical" evidence="1">
    <location>
        <begin position="20"/>
        <end position="42"/>
    </location>
</feature>
<dbReference type="GO" id="GO:0004175">
    <property type="term" value="F:endopeptidase activity"/>
    <property type="evidence" value="ECO:0007669"/>
    <property type="project" value="UniProtKB-ARBA"/>
</dbReference>
<evidence type="ECO:0000313" key="3">
    <source>
        <dbReference type="EMBL" id="AVQ39170.1"/>
    </source>
</evidence>
<evidence type="ECO:0000259" key="2">
    <source>
        <dbReference type="Pfam" id="PF02517"/>
    </source>
</evidence>
<organism evidence="3 4">
    <name type="scientific">Clostridium botulinum</name>
    <dbReference type="NCBI Taxonomy" id="1491"/>
    <lineage>
        <taxon>Bacteria</taxon>
        <taxon>Bacillati</taxon>
        <taxon>Bacillota</taxon>
        <taxon>Clostridia</taxon>
        <taxon>Eubacteriales</taxon>
        <taxon>Clostridiaceae</taxon>
        <taxon>Clostridium</taxon>
    </lineage>
</organism>
<dbReference type="AlphaFoldDB" id="A0ABC8CUR9"/>
<keyword evidence="1" id="KW-0472">Membrane</keyword>
<accession>A0ABC8CUR9</accession>
<feature type="transmembrane region" description="Helical" evidence="1">
    <location>
        <begin position="97"/>
        <end position="130"/>
    </location>
</feature>
<feature type="domain" description="CAAX prenyl protease 2/Lysostaphin resistance protein A-like" evidence="2">
    <location>
        <begin position="60"/>
        <end position="156"/>
    </location>
</feature>
<gene>
    <name evidence="3" type="ORF">C7M56_10940</name>
</gene>
<dbReference type="GO" id="GO:0080120">
    <property type="term" value="P:CAAX-box protein maturation"/>
    <property type="evidence" value="ECO:0007669"/>
    <property type="project" value="UniProtKB-ARBA"/>
</dbReference>
<reference evidence="3 4" key="1">
    <citation type="submission" date="2018-01" db="EMBL/GenBank/DDBJ databases">
        <title>Genetic Diversity of Clostridium botulinum in seafood.</title>
        <authorList>
            <person name="Athira V."/>
            <person name="Arun Jyothi P.V."/>
            <person name="Lalitha K.V."/>
            <person name="Joseph T.C."/>
        </authorList>
    </citation>
    <scope>NUCLEOTIDE SEQUENCE [LARGE SCALE GENOMIC DNA]</scope>
    <source>
        <strain evidence="3 4">Mfbjulcb8</strain>
    </source>
</reference>
<proteinExistence type="predicted"/>
<dbReference type="InterPro" id="IPR003675">
    <property type="entry name" value="Rce1/LyrA-like_dom"/>
</dbReference>
<keyword evidence="1" id="KW-0812">Transmembrane</keyword>
<dbReference type="Pfam" id="PF02517">
    <property type="entry name" value="Rce1-like"/>
    <property type="match status" value="1"/>
</dbReference>
<evidence type="ECO:0000313" key="4">
    <source>
        <dbReference type="Proteomes" id="UP000240615"/>
    </source>
</evidence>